<dbReference type="SUPFAM" id="SSF118215">
    <property type="entry name" value="Proton glutamate symport protein"/>
    <property type="match status" value="1"/>
</dbReference>
<dbReference type="RefSeq" id="WP_145268101.1">
    <property type="nucleotide sequence ID" value="NZ_CP036426.1"/>
</dbReference>
<dbReference type="Gene3D" id="1.10.3860.10">
    <property type="entry name" value="Sodium:dicarboxylate symporter"/>
    <property type="match status" value="1"/>
</dbReference>
<dbReference type="GO" id="GO:0016020">
    <property type="term" value="C:membrane"/>
    <property type="evidence" value="ECO:0007669"/>
    <property type="project" value="UniProtKB-SubCell"/>
</dbReference>
<organism evidence="7 8">
    <name type="scientific">Tautonia plasticadhaerens</name>
    <dbReference type="NCBI Taxonomy" id="2527974"/>
    <lineage>
        <taxon>Bacteria</taxon>
        <taxon>Pseudomonadati</taxon>
        <taxon>Planctomycetota</taxon>
        <taxon>Planctomycetia</taxon>
        <taxon>Isosphaerales</taxon>
        <taxon>Isosphaeraceae</taxon>
        <taxon>Tautonia</taxon>
    </lineage>
</organism>
<dbReference type="PANTHER" id="PTHR11958">
    <property type="entry name" value="SODIUM/DICARBOXYLATE SYMPORTER-RELATED"/>
    <property type="match status" value="1"/>
</dbReference>
<dbReference type="Pfam" id="PF00375">
    <property type="entry name" value="SDF"/>
    <property type="match status" value="1"/>
</dbReference>
<proteinExistence type="predicted"/>
<feature type="transmembrane region" description="Helical" evidence="6">
    <location>
        <begin position="22"/>
        <end position="41"/>
    </location>
</feature>
<dbReference type="KEGG" id="tpla:ElP_16240"/>
<evidence type="ECO:0000256" key="5">
    <source>
        <dbReference type="ARBA" id="ARBA00023136"/>
    </source>
</evidence>
<feature type="transmembrane region" description="Helical" evidence="6">
    <location>
        <begin position="261"/>
        <end position="284"/>
    </location>
</feature>
<evidence type="ECO:0000256" key="1">
    <source>
        <dbReference type="ARBA" id="ARBA00004141"/>
    </source>
</evidence>
<dbReference type="OrthoDB" id="9768885at2"/>
<accession>A0A518GYU2</accession>
<evidence type="ECO:0000313" key="7">
    <source>
        <dbReference type="EMBL" id="QDV33745.1"/>
    </source>
</evidence>
<evidence type="ECO:0000256" key="4">
    <source>
        <dbReference type="ARBA" id="ARBA00022989"/>
    </source>
</evidence>
<dbReference type="EMBL" id="CP036426">
    <property type="protein sequence ID" value="QDV33745.1"/>
    <property type="molecule type" value="Genomic_DNA"/>
</dbReference>
<dbReference type="PRINTS" id="PR00173">
    <property type="entry name" value="EDTRNSPORT"/>
</dbReference>
<protein>
    <submittedName>
        <fullName evidence="7">Proton glutamate symport protein</fullName>
    </submittedName>
</protein>
<evidence type="ECO:0000256" key="6">
    <source>
        <dbReference type="SAM" id="Phobius"/>
    </source>
</evidence>
<evidence type="ECO:0000313" key="8">
    <source>
        <dbReference type="Proteomes" id="UP000317835"/>
    </source>
</evidence>
<reference evidence="7 8" key="1">
    <citation type="submission" date="2019-02" db="EMBL/GenBank/DDBJ databases">
        <title>Deep-cultivation of Planctomycetes and their phenomic and genomic characterization uncovers novel biology.</title>
        <authorList>
            <person name="Wiegand S."/>
            <person name="Jogler M."/>
            <person name="Boedeker C."/>
            <person name="Pinto D."/>
            <person name="Vollmers J."/>
            <person name="Rivas-Marin E."/>
            <person name="Kohn T."/>
            <person name="Peeters S.H."/>
            <person name="Heuer A."/>
            <person name="Rast P."/>
            <person name="Oberbeckmann S."/>
            <person name="Bunk B."/>
            <person name="Jeske O."/>
            <person name="Meyerdierks A."/>
            <person name="Storesund J.E."/>
            <person name="Kallscheuer N."/>
            <person name="Luecker S."/>
            <person name="Lage O.M."/>
            <person name="Pohl T."/>
            <person name="Merkel B.J."/>
            <person name="Hornburger P."/>
            <person name="Mueller R.-W."/>
            <person name="Bruemmer F."/>
            <person name="Labrenz M."/>
            <person name="Spormann A.M."/>
            <person name="Op den Camp H."/>
            <person name="Overmann J."/>
            <person name="Amann R."/>
            <person name="Jetten M.S.M."/>
            <person name="Mascher T."/>
            <person name="Medema M.H."/>
            <person name="Devos D.P."/>
            <person name="Kaster A.-K."/>
            <person name="Ovreas L."/>
            <person name="Rohde M."/>
            <person name="Galperin M.Y."/>
            <person name="Jogler C."/>
        </authorList>
    </citation>
    <scope>NUCLEOTIDE SEQUENCE [LARGE SCALE GENOMIC DNA]</scope>
    <source>
        <strain evidence="7 8">ElP</strain>
    </source>
</reference>
<sequence>MDDEKAVNPTIEEAEASKSLPLYAWVVLAVLLAIPAGMLLGADGSWYDRMPGAARVILGGLATAMELAPVLIIRALGALAAPLVVLAILSAIVTNDIRGLQGARMMGFYLVNTLVAMVIGLAASNLIRPGAGADLGASAVASAEDPRLIDRLIDRPSPRAMAPGKTVAEIFVEMVPRSVGEAFSSNNLAQLVLMTVAFGIALAQYRDRQRAAGETTYRAMVDVLVVGFELLMKILLWVVALVPIAVFGVVAISLAREGFGLFLQLGWFIATVLAGFACQVAWYLSQLGVLGRYGPVRFLRGSADVVAMTFSTASTAATIPITLKALTGRLGVSRASSQLAACVGTNFNNDGTALYQAVAALFFAQALGADLTLTDQVVIMLTTLLASVGAGGIPSGSFVTLPLIFAAVRLPAEALPLLLTIDWFLDRCRTTVNVIGDMTVAVLLDRFEPGPDQPEPASSER</sequence>
<evidence type="ECO:0000256" key="3">
    <source>
        <dbReference type="ARBA" id="ARBA00022692"/>
    </source>
</evidence>
<comment type="subcellular location">
    <subcellularLocation>
        <location evidence="1">Membrane</location>
        <topology evidence="1">Multi-pass membrane protein</topology>
    </subcellularLocation>
</comment>
<dbReference type="AlphaFoldDB" id="A0A518GYU2"/>
<feature type="transmembrane region" description="Helical" evidence="6">
    <location>
        <begin position="109"/>
        <end position="127"/>
    </location>
</feature>
<keyword evidence="3 6" id="KW-0812">Transmembrane</keyword>
<feature type="transmembrane region" description="Helical" evidence="6">
    <location>
        <begin position="188"/>
        <end position="205"/>
    </location>
</feature>
<dbReference type="GO" id="GO:0015293">
    <property type="term" value="F:symporter activity"/>
    <property type="evidence" value="ECO:0007669"/>
    <property type="project" value="InterPro"/>
</dbReference>
<feature type="transmembrane region" description="Helical" evidence="6">
    <location>
        <begin position="385"/>
        <end position="408"/>
    </location>
</feature>
<dbReference type="Proteomes" id="UP000317835">
    <property type="component" value="Chromosome"/>
</dbReference>
<feature type="transmembrane region" description="Helical" evidence="6">
    <location>
        <begin position="79"/>
        <end position="97"/>
    </location>
</feature>
<name>A0A518GYU2_9BACT</name>
<keyword evidence="8" id="KW-1185">Reference proteome</keyword>
<dbReference type="InterPro" id="IPR036458">
    <property type="entry name" value="Na:dicarbo_symporter_sf"/>
</dbReference>
<feature type="transmembrane region" description="Helical" evidence="6">
    <location>
        <begin position="234"/>
        <end position="255"/>
    </location>
</feature>
<keyword evidence="2" id="KW-0813">Transport</keyword>
<dbReference type="InterPro" id="IPR001991">
    <property type="entry name" value="Na-dicarboxylate_symporter"/>
</dbReference>
<keyword evidence="5 6" id="KW-0472">Membrane</keyword>
<gene>
    <name evidence="7" type="primary">gltP_2</name>
    <name evidence="7" type="ORF">ElP_16240</name>
</gene>
<evidence type="ECO:0000256" key="2">
    <source>
        <dbReference type="ARBA" id="ARBA00022448"/>
    </source>
</evidence>
<dbReference type="InterPro" id="IPR050746">
    <property type="entry name" value="DAACS"/>
</dbReference>
<dbReference type="PANTHER" id="PTHR11958:SF63">
    <property type="entry name" value="AMINO ACID TRANSPORTER"/>
    <property type="match status" value="1"/>
</dbReference>
<keyword evidence="4 6" id="KW-1133">Transmembrane helix</keyword>
<feature type="transmembrane region" description="Helical" evidence="6">
    <location>
        <begin position="305"/>
        <end position="323"/>
    </location>
</feature>